<evidence type="ECO:0000313" key="1">
    <source>
        <dbReference type="EMBL" id="AFQ42431.1"/>
    </source>
</evidence>
<sequence length="197" mass="22921">MEYSAGMVKCSFWFPEFRKVIQHLNAGKKLTEIKEKNKNENIFAAPTQARASQIFNAVARRAKSLDQSFYLLFEQSDVTMQKIITLIAIMATDRLFFDFIYEVYREKLILGSDELTDRDLRIFFKDKQLQSKKVAKWRDYTLKRLGTCYKTLLMEAGITDRSTGNRKLLKPILDKSLEDCLRANGMEIMIHALTGVR</sequence>
<gene>
    <name evidence="1" type="ordered locus">Desmer_0375</name>
</gene>
<dbReference type="Gene3D" id="1.10.3540.10">
    <property type="entry name" value="uncharacterized protein from magnetospirillum magneticum domain"/>
    <property type="match status" value="1"/>
</dbReference>
<dbReference type="AlphaFoldDB" id="J7IUQ4"/>
<dbReference type="Pfam" id="PF08849">
    <property type="entry name" value="BrxA"/>
    <property type="match status" value="1"/>
</dbReference>
<dbReference type="eggNOG" id="ENOG502ZAM1">
    <property type="taxonomic scope" value="Bacteria"/>
</dbReference>
<evidence type="ECO:0000313" key="2">
    <source>
        <dbReference type="Proteomes" id="UP000005262"/>
    </source>
</evidence>
<name>J7IUQ4_DESMD</name>
<reference evidence="1 2" key="1">
    <citation type="journal article" date="2012" name="J. Bacteriol.">
        <title>Complete genome sequences of Desulfosporosinus orientis DSM765T, Desulfosporosinus youngiae DSM17734T, Desulfosporosinus meridiei DSM13257T, and Desulfosporosinus acidiphilus DSM22704T.</title>
        <authorList>
            <person name="Pester M."/>
            <person name="Brambilla E."/>
            <person name="Alazard D."/>
            <person name="Rattei T."/>
            <person name="Weinmaier T."/>
            <person name="Han J."/>
            <person name="Lucas S."/>
            <person name="Lapidus A."/>
            <person name="Cheng J.F."/>
            <person name="Goodwin L."/>
            <person name="Pitluck S."/>
            <person name="Peters L."/>
            <person name="Ovchinnikova G."/>
            <person name="Teshima H."/>
            <person name="Detter J.C."/>
            <person name="Han C.S."/>
            <person name="Tapia R."/>
            <person name="Land M.L."/>
            <person name="Hauser L."/>
            <person name="Kyrpides N.C."/>
            <person name="Ivanova N.N."/>
            <person name="Pagani I."/>
            <person name="Huntmann M."/>
            <person name="Wei C.L."/>
            <person name="Davenport K.W."/>
            <person name="Daligault H."/>
            <person name="Chain P.S."/>
            <person name="Chen A."/>
            <person name="Mavromatis K."/>
            <person name="Markowitz V."/>
            <person name="Szeto E."/>
            <person name="Mikhailova N."/>
            <person name="Pati A."/>
            <person name="Wagner M."/>
            <person name="Woyke T."/>
            <person name="Ollivier B."/>
            <person name="Klenk H.P."/>
            <person name="Spring S."/>
            <person name="Loy A."/>
        </authorList>
    </citation>
    <scope>NUCLEOTIDE SEQUENCE [LARGE SCALE GENOMIC DNA]</scope>
    <source>
        <strain evidence="2">ATCC BAA-275 / DSM 13257 / NCIMB 13706 / S10</strain>
    </source>
</reference>
<accession>J7IUQ4</accession>
<dbReference type="EMBL" id="CP003629">
    <property type="protein sequence ID" value="AFQ42431.1"/>
    <property type="molecule type" value="Genomic_DNA"/>
</dbReference>
<dbReference type="STRING" id="768704.Desmer_0375"/>
<proteinExistence type="predicted"/>
<keyword evidence="2" id="KW-1185">Reference proteome</keyword>
<dbReference type="KEGG" id="dmi:Desmer_0375"/>
<organism evidence="1 2">
    <name type="scientific">Desulfosporosinus meridiei (strain ATCC BAA-275 / DSM 13257 / KCTC 12902 / NCIMB 13706 / S10)</name>
    <dbReference type="NCBI Taxonomy" id="768704"/>
    <lineage>
        <taxon>Bacteria</taxon>
        <taxon>Bacillati</taxon>
        <taxon>Bacillota</taxon>
        <taxon>Clostridia</taxon>
        <taxon>Eubacteriales</taxon>
        <taxon>Desulfitobacteriaceae</taxon>
        <taxon>Desulfosporosinus</taxon>
    </lineage>
</organism>
<dbReference type="InterPro" id="IPR023137">
    <property type="entry name" value="BrxA_sf"/>
</dbReference>
<dbReference type="Proteomes" id="UP000005262">
    <property type="component" value="Chromosome"/>
</dbReference>
<reference evidence="2" key="2">
    <citation type="submission" date="2012-08" db="EMBL/GenBank/DDBJ databases">
        <title>Finished genome of Desulfosporosinus meridiei DSM 13257.</title>
        <authorList>
            <person name="Huntemann M."/>
            <person name="Wei C.-L."/>
            <person name="Han J."/>
            <person name="Detter J.C."/>
            <person name="Han C."/>
            <person name="Davenport K."/>
            <person name="Daligault H."/>
            <person name="Erkkila T."/>
            <person name="Gu W."/>
            <person name="Munk A.C.C."/>
            <person name="Teshima H."/>
            <person name="Xu Y."/>
            <person name="Chain P."/>
            <person name="Tapia R."/>
            <person name="Chen A."/>
            <person name="Krypides N."/>
            <person name="Mavromatis K."/>
            <person name="Markowitz V."/>
            <person name="Szeto E."/>
            <person name="Ivanova N."/>
            <person name="Mikhailova N."/>
            <person name="Ovchinnikova G."/>
            <person name="Pagani I."/>
            <person name="Pati A."/>
            <person name="Goodwin L."/>
            <person name="Peters L."/>
            <person name="Pitluck S."/>
            <person name="Woyke T."/>
            <person name="Pester M."/>
            <person name="Spring S."/>
            <person name="Ollivier B."/>
            <person name="Rattei T."/>
            <person name="Klenk H.-P."/>
            <person name="Wagner M."/>
            <person name="Loy A."/>
        </authorList>
    </citation>
    <scope>NUCLEOTIDE SEQUENCE [LARGE SCALE GENOMIC DNA]</scope>
    <source>
        <strain evidence="2">ATCC BAA-275 / DSM 13257 / NCIMB 13706 / S10</strain>
    </source>
</reference>
<dbReference type="InterPro" id="IPR014948">
    <property type="entry name" value="BrxA"/>
</dbReference>
<dbReference type="RefSeq" id="WP_014901353.1">
    <property type="nucleotide sequence ID" value="NC_018515.1"/>
</dbReference>
<protein>
    <submittedName>
        <fullName evidence="1">Putative inner membrane protein (DUF1819)</fullName>
    </submittedName>
</protein>
<dbReference type="HOGENOM" id="CLU_087567_3_0_9"/>